<gene>
    <name evidence="6" type="ORF">KZ820_18970</name>
</gene>
<dbReference type="Gene3D" id="3.20.20.60">
    <property type="entry name" value="Phosphoenolpyruvate-binding domains"/>
    <property type="match status" value="1"/>
</dbReference>
<dbReference type="GO" id="GO:0016829">
    <property type="term" value="F:lyase activity"/>
    <property type="evidence" value="ECO:0007669"/>
    <property type="project" value="UniProtKB-KW"/>
</dbReference>
<protein>
    <submittedName>
        <fullName evidence="6">CoA ester lyase</fullName>
    </submittedName>
</protein>
<reference evidence="6 7" key="1">
    <citation type="submission" date="2021-07" db="EMBL/GenBank/DDBJ databases">
        <title>Sphingomonas sp.</title>
        <authorList>
            <person name="Feng G."/>
            <person name="Li J."/>
            <person name="Pan M."/>
        </authorList>
    </citation>
    <scope>NUCLEOTIDE SEQUENCE [LARGE SCALE GENOMIC DNA]</scope>
    <source>
        <strain evidence="6 7">RRHST34</strain>
    </source>
</reference>
<dbReference type="InterPro" id="IPR015813">
    <property type="entry name" value="Pyrv/PenolPyrv_kinase-like_dom"/>
</dbReference>
<evidence type="ECO:0000259" key="5">
    <source>
        <dbReference type="Pfam" id="PF03328"/>
    </source>
</evidence>
<evidence type="ECO:0000313" key="6">
    <source>
        <dbReference type="EMBL" id="MBW6532831.1"/>
    </source>
</evidence>
<dbReference type="RefSeq" id="WP_219750423.1">
    <property type="nucleotide sequence ID" value="NZ_JAHXZN010000010.1"/>
</dbReference>
<sequence>MLHLERPRRSVLFMPASNGRAIARAPSLNCDSVILDLEDSVASEAKLAARGAALAVLATGELNVFERVVRVNSADTAWGADDLAALRGAPLDAVLLPKVDGPDTLRAARDVLGEGPALWAMIETCAGVAALRSIAAAARETGLAALVLGPNDLARELRCTSGEDRAPLWPILTEVVLSARLAGIVALDGVTNVIDDAAAIERACAQGARWGFDGKTLIHPAQIEAANGAFAPSAEAVARAERIVAAFALPEHEARGAIRVEGEMVERLHLAEAERLIALDRAVQSRQ</sequence>
<evidence type="ECO:0000256" key="4">
    <source>
        <dbReference type="ARBA" id="ARBA00022842"/>
    </source>
</evidence>
<keyword evidence="3" id="KW-0479">Metal-binding</keyword>
<comment type="similarity">
    <text evidence="2">Belongs to the HpcH/HpaI aldolase family.</text>
</comment>
<dbReference type="PANTHER" id="PTHR32308">
    <property type="entry name" value="LYASE BETA SUBUNIT, PUTATIVE (AFU_ORTHOLOGUE AFUA_4G13030)-RELATED"/>
    <property type="match status" value="1"/>
</dbReference>
<accession>A0ABS7BTC9</accession>
<comment type="cofactor">
    <cofactor evidence="1">
        <name>Mg(2+)</name>
        <dbReference type="ChEBI" id="CHEBI:18420"/>
    </cofactor>
</comment>
<comment type="caution">
    <text evidence="6">The sequence shown here is derived from an EMBL/GenBank/DDBJ whole genome shotgun (WGS) entry which is preliminary data.</text>
</comment>
<evidence type="ECO:0000313" key="7">
    <source>
        <dbReference type="Proteomes" id="UP000759103"/>
    </source>
</evidence>
<dbReference type="PANTHER" id="PTHR32308:SF10">
    <property type="entry name" value="CITRATE LYASE SUBUNIT BETA"/>
    <property type="match status" value="1"/>
</dbReference>
<name>A0ABS7BTC9_9SPHN</name>
<dbReference type="EMBL" id="JAHXZN010000010">
    <property type="protein sequence ID" value="MBW6532831.1"/>
    <property type="molecule type" value="Genomic_DNA"/>
</dbReference>
<keyword evidence="7" id="KW-1185">Reference proteome</keyword>
<dbReference type="InterPro" id="IPR005000">
    <property type="entry name" value="Aldolase/citrate-lyase_domain"/>
</dbReference>
<keyword evidence="4" id="KW-0460">Magnesium</keyword>
<dbReference type="Proteomes" id="UP000759103">
    <property type="component" value="Unassembled WGS sequence"/>
</dbReference>
<dbReference type="InterPro" id="IPR040442">
    <property type="entry name" value="Pyrv_kinase-like_dom_sf"/>
</dbReference>
<dbReference type="InterPro" id="IPR011206">
    <property type="entry name" value="Citrate_lyase_beta/mcl1/mcl2"/>
</dbReference>
<evidence type="ECO:0000256" key="1">
    <source>
        <dbReference type="ARBA" id="ARBA00001946"/>
    </source>
</evidence>
<feature type="domain" description="HpcH/HpaI aldolase/citrate lyase" evidence="5">
    <location>
        <begin position="9"/>
        <end position="220"/>
    </location>
</feature>
<dbReference type="Pfam" id="PF03328">
    <property type="entry name" value="HpcH_HpaI"/>
    <property type="match status" value="1"/>
</dbReference>
<keyword evidence="6" id="KW-0456">Lyase</keyword>
<dbReference type="PIRSF" id="PIRSF015582">
    <property type="entry name" value="Cit_lyase_B"/>
    <property type="match status" value="1"/>
</dbReference>
<evidence type="ECO:0000256" key="3">
    <source>
        <dbReference type="ARBA" id="ARBA00022723"/>
    </source>
</evidence>
<proteinExistence type="inferred from homology"/>
<evidence type="ECO:0000256" key="2">
    <source>
        <dbReference type="ARBA" id="ARBA00005568"/>
    </source>
</evidence>
<organism evidence="6 7">
    <name type="scientific">Sphingomonas citri</name>
    <dbReference type="NCBI Taxonomy" id="2862499"/>
    <lineage>
        <taxon>Bacteria</taxon>
        <taxon>Pseudomonadati</taxon>
        <taxon>Pseudomonadota</taxon>
        <taxon>Alphaproteobacteria</taxon>
        <taxon>Sphingomonadales</taxon>
        <taxon>Sphingomonadaceae</taxon>
        <taxon>Sphingomonas</taxon>
    </lineage>
</organism>
<dbReference type="SUPFAM" id="SSF51621">
    <property type="entry name" value="Phosphoenolpyruvate/pyruvate domain"/>
    <property type="match status" value="1"/>
</dbReference>